<dbReference type="EMBL" id="CAXITT010000800">
    <property type="protein sequence ID" value="CAL1546339.1"/>
    <property type="molecule type" value="Genomic_DNA"/>
</dbReference>
<name>A0AAV2IMA8_LYMST</name>
<keyword evidence="4" id="KW-1185">Reference proteome</keyword>
<evidence type="ECO:0000313" key="4">
    <source>
        <dbReference type="Proteomes" id="UP001497497"/>
    </source>
</evidence>
<organism evidence="3 4">
    <name type="scientific">Lymnaea stagnalis</name>
    <name type="common">Great pond snail</name>
    <name type="synonym">Helix stagnalis</name>
    <dbReference type="NCBI Taxonomy" id="6523"/>
    <lineage>
        <taxon>Eukaryota</taxon>
        <taxon>Metazoa</taxon>
        <taxon>Spiralia</taxon>
        <taxon>Lophotrochozoa</taxon>
        <taxon>Mollusca</taxon>
        <taxon>Gastropoda</taxon>
        <taxon>Heterobranchia</taxon>
        <taxon>Euthyneura</taxon>
        <taxon>Panpulmonata</taxon>
        <taxon>Hygrophila</taxon>
        <taxon>Lymnaeoidea</taxon>
        <taxon>Lymnaeidae</taxon>
        <taxon>Lymnaea</taxon>
    </lineage>
</organism>
<keyword evidence="1" id="KW-0812">Transmembrane</keyword>
<feature type="domain" description="Phospholipid/glycerol acyltransferase" evidence="2">
    <location>
        <begin position="90"/>
        <end position="214"/>
    </location>
</feature>
<evidence type="ECO:0000259" key="2">
    <source>
        <dbReference type="Pfam" id="PF01553"/>
    </source>
</evidence>
<dbReference type="InterPro" id="IPR002123">
    <property type="entry name" value="Plipid/glycerol_acylTrfase"/>
</dbReference>
<comment type="caution">
    <text evidence="3">The sequence shown here is derived from an EMBL/GenBank/DDBJ whole genome shotgun (WGS) entry which is preliminary data.</text>
</comment>
<accession>A0AAV2IMA8</accession>
<dbReference type="AlphaFoldDB" id="A0AAV2IMA8"/>
<keyword evidence="1" id="KW-0472">Membrane</keyword>
<keyword evidence="1" id="KW-1133">Transmembrane helix</keyword>
<dbReference type="GO" id="GO:0016746">
    <property type="term" value="F:acyltransferase activity"/>
    <property type="evidence" value="ECO:0007669"/>
    <property type="project" value="InterPro"/>
</dbReference>
<evidence type="ECO:0000313" key="3">
    <source>
        <dbReference type="EMBL" id="CAL1546339.1"/>
    </source>
</evidence>
<evidence type="ECO:0000256" key="1">
    <source>
        <dbReference type="SAM" id="Phobius"/>
    </source>
</evidence>
<sequence>MDIISGFVVYVNSFDIDYISWVLWVLYPILITFLLPAFIVLFLYLTSLALFIYKQRMKLKAAYDHDFWDGARKTLGVFWWAQARIWHGYEVEGLHHIPETGPALIIYYHGVLPVDLYYVLTTVLLEKNRLVHLVGDKFLFYMPGWQTMMEVFNVAPGTVSSCVDVLTNGHLLSIAPGGVREALFSDENYKLLWNKRCGFAKVALQANVPIIPMFTKNIREAFRTPYWARAWLRGLYEKTRIPCVPAYGFFPVKLKTIFGEPILPNPNLTAEELAERVKSAIENLIEKHQTCPGSILRALLERIPFLR</sequence>
<reference evidence="3 4" key="1">
    <citation type="submission" date="2024-04" db="EMBL/GenBank/DDBJ databases">
        <authorList>
            <consortium name="Genoscope - CEA"/>
            <person name="William W."/>
        </authorList>
    </citation>
    <scope>NUCLEOTIDE SEQUENCE [LARGE SCALE GENOMIC DNA]</scope>
</reference>
<gene>
    <name evidence="3" type="ORF">GSLYS_00019716001</name>
</gene>
<dbReference type="GO" id="GO:0016020">
    <property type="term" value="C:membrane"/>
    <property type="evidence" value="ECO:0007669"/>
    <property type="project" value="TreeGrafter"/>
</dbReference>
<proteinExistence type="predicted"/>
<dbReference type="SUPFAM" id="SSF69593">
    <property type="entry name" value="Glycerol-3-phosphate (1)-acyltransferase"/>
    <property type="match status" value="1"/>
</dbReference>
<dbReference type="Proteomes" id="UP001497497">
    <property type="component" value="Unassembled WGS sequence"/>
</dbReference>
<dbReference type="Pfam" id="PF01553">
    <property type="entry name" value="Acyltransferase"/>
    <property type="match status" value="1"/>
</dbReference>
<feature type="transmembrane region" description="Helical" evidence="1">
    <location>
        <begin position="21"/>
        <end position="53"/>
    </location>
</feature>
<protein>
    <recommendedName>
        <fullName evidence="2">Phospholipid/glycerol acyltransferase domain-containing protein</fullName>
    </recommendedName>
</protein>
<dbReference type="PANTHER" id="PTHR22753">
    <property type="entry name" value="TRANSMEMBRANE PROTEIN 68"/>
    <property type="match status" value="1"/>
</dbReference>
<dbReference type="CDD" id="cd07987">
    <property type="entry name" value="LPLAT_MGAT-like"/>
    <property type="match status" value="1"/>
</dbReference>
<dbReference type="PANTHER" id="PTHR22753:SF14">
    <property type="entry name" value="MONOACYLGLYCEROL_DIACYLGLYCEROL O-ACYLTRANSFERASE"/>
    <property type="match status" value="1"/>
</dbReference>